<feature type="binding site" evidence="8">
    <location>
        <position position="71"/>
    </location>
    <ligand>
        <name>Zn(2+)</name>
        <dbReference type="ChEBI" id="CHEBI:29105"/>
        <label>1</label>
    </ligand>
</feature>
<keyword evidence="5" id="KW-0378">Hydrolase</keyword>
<reference evidence="9" key="1">
    <citation type="submission" date="2020-10" db="EMBL/GenBank/DDBJ databases">
        <authorList>
            <person name="Gilroy R."/>
        </authorList>
    </citation>
    <scope>NUCLEOTIDE SEQUENCE</scope>
    <source>
        <strain evidence="9">ChiHjej12B11-29160</strain>
    </source>
</reference>
<evidence type="ECO:0000256" key="2">
    <source>
        <dbReference type="ARBA" id="ARBA00022438"/>
    </source>
</evidence>
<comment type="cofactor">
    <cofactor evidence="8">
        <name>a divalent metal cation</name>
        <dbReference type="ChEBI" id="CHEBI:60240"/>
    </cofactor>
    <text evidence="8">Binds 2 divalent metal cations per subunit.</text>
</comment>
<comment type="similarity">
    <text evidence="1 6">Belongs to the peptidase M42 family.</text>
</comment>
<evidence type="ECO:0000256" key="8">
    <source>
        <dbReference type="PIRSR" id="PIRSR001123-2"/>
    </source>
</evidence>
<feature type="binding site" evidence="8">
    <location>
        <position position="242"/>
    </location>
    <ligand>
        <name>Zn(2+)</name>
        <dbReference type="ChEBI" id="CHEBI:29105"/>
        <label>1</label>
    </ligand>
</feature>
<proteinExistence type="inferred from homology"/>
<feature type="binding site" evidence="8">
    <location>
        <position position="324"/>
    </location>
    <ligand>
        <name>Zn(2+)</name>
        <dbReference type="ChEBI" id="CHEBI:29105"/>
        <label>2</label>
    </ligand>
</feature>
<protein>
    <submittedName>
        <fullName evidence="9">M20/M25/M40 family metallo-hydrolase</fullName>
    </submittedName>
</protein>
<evidence type="ECO:0000313" key="9">
    <source>
        <dbReference type="EMBL" id="HIU24159.1"/>
    </source>
</evidence>
<dbReference type="PIRSF" id="PIRSF001123">
    <property type="entry name" value="PepA_GA"/>
    <property type="match status" value="1"/>
</dbReference>
<evidence type="ECO:0000256" key="7">
    <source>
        <dbReference type="PIRSR" id="PIRSR001123-1"/>
    </source>
</evidence>
<evidence type="ECO:0000256" key="3">
    <source>
        <dbReference type="ARBA" id="ARBA00022670"/>
    </source>
</evidence>
<dbReference type="InterPro" id="IPR051464">
    <property type="entry name" value="Peptidase_M42_aminopept"/>
</dbReference>
<dbReference type="Gene3D" id="2.40.30.40">
    <property type="entry name" value="Peptidase M42, domain 2"/>
    <property type="match status" value="1"/>
</dbReference>
<evidence type="ECO:0000313" key="10">
    <source>
        <dbReference type="Proteomes" id="UP000824078"/>
    </source>
</evidence>
<dbReference type="GO" id="GO:0046872">
    <property type="term" value="F:metal ion binding"/>
    <property type="evidence" value="ECO:0007669"/>
    <property type="project" value="UniProtKB-UniRule"/>
</dbReference>
<evidence type="ECO:0000256" key="1">
    <source>
        <dbReference type="ARBA" id="ARBA00006272"/>
    </source>
</evidence>
<feature type="binding site" evidence="8">
    <location>
        <position position="188"/>
    </location>
    <ligand>
        <name>Zn(2+)</name>
        <dbReference type="ChEBI" id="CHEBI:29105"/>
        <label>2</label>
    </ligand>
</feature>
<gene>
    <name evidence="9" type="ORF">IAD17_04495</name>
</gene>
<organism evidence="9 10">
    <name type="scientific">Candidatus Coprovicinus avistercoris</name>
    <dbReference type="NCBI Taxonomy" id="2840754"/>
    <lineage>
        <taxon>Bacteria</taxon>
        <taxon>Bacillati</taxon>
        <taxon>Actinomycetota</taxon>
        <taxon>Coriobacteriia</taxon>
        <taxon>Coriobacteriales</taxon>
        <taxon>Coriobacteriaceae</taxon>
        <taxon>Coriobacteriaceae incertae sedis</taxon>
        <taxon>Candidatus Coprovicinus</taxon>
    </lineage>
</organism>
<dbReference type="InterPro" id="IPR008007">
    <property type="entry name" value="Peptidase_M42"/>
</dbReference>
<reference evidence="9" key="2">
    <citation type="journal article" date="2021" name="PeerJ">
        <title>Extensive microbial diversity within the chicken gut microbiome revealed by metagenomics and culture.</title>
        <authorList>
            <person name="Gilroy R."/>
            <person name="Ravi A."/>
            <person name="Getino M."/>
            <person name="Pursley I."/>
            <person name="Horton D.L."/>
            <person name="Alikhan N.F."/>
            <person name="Baker D."/>
            <person name="Gharbi K."/>
            <person name="Hall N."/>
            <person name="Watson M."/>
            <person name="Adriaenssens E.M."/>
            <person name="Foster-Nyarko E."/>
            <person name="Jarju S."/>
            <person name="Secka A."/>
            <person name="Antonio M."/>
            <person name="Oren A."/>
            <person name="Chaudhuri R.R."/>
            <person name="La Ragione R."/>
            <person name="Hildebrand F."/>
            <person name="Pallen M.J."/>
        </authorList>
    </citation>
    <scope>NUCLEOTIDE SEQUENCE</scope>
    <source>
        <strain evidence="9">ChiHjej12B11-29160</strain>
    </source>
</reference>
<dbReference type="EMBL" id="DVMQ01000014">
    <property type="protein sequence ID" value="HIU24159.1"/>
    <property type="molecule type" value="Genomic_DNA"/>
</dbReference>
<name>A0A9D1L423_9ACTN</name>
<keyword evidence="2" id="KW-0031">Aminopeptidase</keyword>
<dbReference type="AlphaFoldDB" id="A0A9D1L423"/>
<dbReference type="PANTHER" id="PTHR32481:SF7">
    <property type="entry name" value="AMINOPEPTIDASE YHFE-RELATED"/>
    <property type="match status" value="1"/>
</dbReference>
<feature type="active site" description="Proton acceptor" evidence="7">
    <location>
        <position position="222"/>
    </location>
</feature>
<dbReference type="InterPro" id="IPR023367">
    <property type="entry name" value="Peptidase_M42_dom2"/>
</dbReference>
<sequence length="353" mass="38933">MSNTIDAAYLTDLFHELVEVDSPVGFYTDIEPYMASKVAEWGYEMYWDRKHTGYVRVPGRDRSRCVCVGAHLDTIGLVVRGFNDDGTLRVRQVGGINYHSIEGSSCRIHCRDGRVVNGQVICNKHSVHVFEDCRQVPRDENNMSVSIVADVKNPADARALGVTEGALISIDPEYEAFENGYIISRHIDDKACVAVLLDVLKWLKESGEVPACDTLFAFPIYEEIGHGGAYVPEEVSEYVALDITLIGPDYDADEHSVGIAASDHHGPYDWDLTNKLIAAAGEACDKDKWNVQVCFHFSTDAMAAYVLGSNIYAAAFGPACLNTHGRERCHVDALVETEKLCRAYVMGGAKEEA</sequence>
<accession>A0A9D1L423</accession>
<evidence type="ECO:0000256" key="6">
    <source>
        <dbReference type="PIRNR" id="PIRNR001123"/>
    </source>
</evidence>
<feature type="binding site" evidence="8">
    <location>
        <position position="188"/>
    </location>
    <ligand>
        <name>Zn(2+)</name>
        <dbReference type="ChEBI" id="CHEBI:29105"/>
        <label>1</label>
    </ligand>
</feature>
<dbReference type="Proteomes" id="UP000824078">
    <property type="component" value="Unassembled WGS sequence"/>
</dbReference>
<evidence type="ECO:0000256" key="4">
    <source>
        <dbReference type="ARBA" id="ARBA00022723"/>
    </source>
</evidence>
<dbReference type="Pfam" id="PF05343">
    <property type="entry name" value="Peptidase_M42"/>
    <property type="match status" value="1"/>
</dbReference>
<keyword evidence="3" id="KW-0645">Protease</keyword>
<feature type="binding site" evidence="8">
    <location>
        <position position="223"/>
    </location>
    <ligand>
        <name>Zn(2+)</name>
        <dbReference type="ChEBI" id="CHEBI:29105"/>
        <label>2</label>
    </ligand>
</feature>
<dbReference type="SUPFAM" id="SSF101821">
    <property type="entry name" value="Aminopeptidase/glucanase lid domain"/>
    <property type="match status" value="1"/>
</dbReference>
<dbReference type="GO" id="GO:0006508">
    <property type="term" value="P:proteolysis"/>
    <property type="evidence" value="ECO:0007669"/>
    <property type="project" value="UniProtKB-KW"/>
</dbReference>
<comment type="caution">
    <text evidence="9">The sequence shown here is derived from an EMBL/GenBank/DDBJ whole genome shotgun (WGS) entry which is preliminary data.</text>
</comment>
<dbReference type="Gene3D" id="3.40.630.10">
    <property type="entry name" value="Zn peptidases"/>
    <property type="match status" value="1"/>
</dbReference>
<dbReference type="GO" id="GO:0004177">
    <property type="term" value="F:aminopeptidase activity"/>
    <property type="evidence" value="ECO:0007669"/>
    <property type="project" value="UniProtKB-UniRule"/>
</dbReference>
<keyword evidence="4 8" id="KW-0479">Metal-binding</keyword>
<dbReference type="PANTHER" id="PTHR32481">
    <property type="entry name" value="AMINOPEPTIDASE"/>
    <property type="match status" value="1"/>
</dbReference>
<evidence type="ECO:0000256" key="5">
    <source>
        <dbReference type="ARBA" id="ARBA00022801"/>
    </source>
</evidence>
<dbReference type="SUPFAM" id="SSF53187">
    <property type="entry name" value="Zn-dependent exopeptidases"/>
    <property type="match status" value="1"/>
</dbReference>